<dbReference type="PANTHER" id="PTHR47074">
    <property type="entry name" value="BNAC02G40300D PROTEIN"/>
    <property type="match status" value="1"/>
</dbReference>
<reference evidence="3" key="2">
    <citation type="submission" date="2021-12" db="EMBL/GenBank/DDBJ databases">
        <title>Resequencing data analysis of finger millet.</title>
        <authorList>
            <person name="Hatakeyama M."/>
            <person name="Aluri S."/>
            <person name="Balachadran M.T."/>
            <person name="Sivarajan S.R."/>
            <person name="Poveda L."/>
            <person name="Shimizu-Inatsugi R."/>
            <person name="Schlapbach R."/>
            <person name="Sreeman S.M."/>
            <person name="Shimizu K.K."/>
        </authorList>
    </citation>
    <scope>NUCLEOTIDE SEQUENCE</scope>
</reference>
<dbReference type="InterPro" id="IPR036397">
    <property type="entry name" value="RNaseH_sf"/>
</dbReference>
<organism evidence="3 4">
    <name type="scientific">Eleusine coracana subsp. coracana</name>
    <dbReference type="NCBI Taxonomy" id="191504"/>
    <lineage>
        <taxon>Eukaryota</taxon>
        <taxon>Viridiplantae</taxon>
        <taxon>Streptophyta</taxon>
        <taxon>Embryophyta</taxon>
        <taxon>Tracheophyta</taxon>
        <taxon>Spermatophyta</taxon>
        <taxon>Magnoliopsida</taxon>
        <taxon>Liliopsida</taxon>
        <taxon>Poales</taxon>
        <taxon>Poaceae</taxon>
        <taxon>PACMAD clade</taxon>
        <taxon>Chloridoideae</taxon>
        <taxon>Cynodonteae</taxon>
        <taxon>Eleusininae</taxon>
        <taxon>Eleusine</taxon>
    </lineage>
</organism>
<dbReference type="InterPro" id="IPR012337">
    <property type="entry name" value="RNaseH-like_sf"/>
</dbReference>
<accession>A0AAV5DTH6</accession>
<dbReference type="Gene3D" id="3.30.420.10">
    <property type="entry name" value="Ribonuclease H-like superfamily/Ribonuclease H"/>
    <property type="match status" value="1"/>
</dbReference>
<dbReference type="CDD" id="cd06222">
    <property type="entry name" value="RNase_H_like"/>
    <property type="match status" value="1"/>
</dbReference>
<name>A0AAV5DTH6_ELECO</name>
<gene>
    <name evidence="3" type="primary">gb00121</name>
    <name evidence="3" type="ORF">PR202_gb00121</name>
</gene>
<feature type="domain" description="RNase H type-1" evidence="2">
    <location>
        <begin position="32"/>
        <end position="100"/>
    </location>
</feature>
<feature type="region of interest" description="Disordered" evidence="1">
    <location>
        <begin position="1"/>
        <end position="25"/>
    </location>
</feature>
<dbReference type="AlphaFoldDB" id="A0AAV5DTH6"/>
<dbReference type="GO" id="GO:0003676">
    <property type="term" value="F:nucleic acid binding"/>
    <property type="evidence" value="ECO:0007669"/>
    <property type="project" value="InterPro"/>
</dbReference>
<dbReference type="GO" id="GO:0004523">
    <property type="term" value="F:RNA-DNA hybrid ribonuclease activity"/>
    <property type="evidence" value="ECO:0007669"/>
    <property type="project" value="InterPro"/>
</dbReference>
<dbReference type="InterPro" id="IPR052929">
    <property type="entry name" value="RNase_H-like_EbsB-rel"/>
</dbReference>
<evidence type="ECO:0000313" key="3">
    <source>
        <dbReference type="EMBL" id="GJN13422.1"/>
    </source>
</evidence>
<dbReference type="SUPFAM" id="SSF53098">
    <property type="entry name" value="Ribonuclease H-like"/>
    <property type="match status" value="1"/>
</dbReference>
<evidence type="ECO:0000313" key="4">
    <source>
        <dbReference type="Proteomes" id="UP001054889"/>
    </source>
</evidence>
<proteinExistence type="predicted"/>
<comment type="caution">
    <text evidence="3">The sequence shown here is derived from an EMBL/GenBank/DDBJ whole genome shotgun (WGS) entry which is preliminary data.</text>
</comment>
<protein>
    <recommendedName>
        <fullName evidence="2">RNase H type-1 domain-containing protein</fullName>
    </recommendedName>
</protein>
<evidence type="ECO:0000259" key="2">
    <source>
        <dbReference type="Pfam" id="PF13456"/>
    </source>
</evidence>
<dbReference type="InterPro" id="IPR002156">
    <property type="entry name" value="RNaseH_domain"/>
</dbReference>
<sequence length="100" mass="10679">MGERLGVNTTIPTGTKEPEPWIPPPEGWVKINVTGAFEAESGDASGGIIIRDSQGHAVLSAWQPVHRCSNAMEAEAEACLLGILLANEWVRKPAVIESDC</sequence>
<dbReference type="Pfam" id="PF13456">
    <property type="entry name" value="RVT_3"/>
    <property type="match status" value="1"/>
</dbReference>
<dbReference type="InterPro" id="IPR044730">
    <property type="entry name" value="RNase_H-like_dom_plant"/>
</dbReference>
<dbReference type="PANTHER" id="PTHR47074:SF73">
    <property type="entry name" value="OS04G0448401 PROTEIN"/>
    <property type="match status" value="1"/>
</dbReference>
<keyword evidence="4" id="KW-1185">Reference proteome</keyword>
<dbReference type="Proteomes" id="UP001054889">
    <property type="component" value="Unassembled WGS sequence"/>
</dbReference>
<evidence type="ECO:0000256" key="1">
    <source>
        <dbReference type="SAM" id="MobiDB-lite"/>
    </source>
</evidence>
<reference evidence="3" key="1">
    <citation type="journal article" date="2018" name="DNA Res.">
        <title>Multiple hybrid de novo genome assembly of finger millet, an orphan allotetraploid crop.</title>
        <authorList>
            <person name="Hatakeyama M."/>
            <person name="Aluri S."/>
            <person name="Balachadran M.T."/>
            <person name="Sivarajan S.R."/>
            <person name="Patrignani A."/>
            <person name="Gruter S."/>
            <person name="Poveda L."/>
            <person name="Shimizu-Inatsugi R."/>
            <person name="Baeten J."/>
            <person name="Francoijs K.J."/>
            <person name="Nataraja K.N."/>
            <person name="Reddy Y.A.N."/>
            <person name="Phadnis S."/>
            <person name="Ravikumar R.L."/>
            <person name="Schlapbach R."/>
            <person name="Sreeman S.M."/>
            <person name="Shimizu K.K."/>
        </authorList>
    </citation>
    <scope>NUCLEOTIDE SEQUENCE</scope>
</reference>
<dbReference type="EMBL" id="BQKI01000071">
    <property type="protein sequence ID" value="GJN13422.1"/>
    <property type="molecule type" value="Genomic_DNA"/>
</dbReference>